<feature type="transmembrane region" description="Helical" evidence="2">
    <location>
        <begin position="24"/>
        <end position="41"/>
    </location>
</feature>
<comment type="caution">
    <text evidence="3">The sequence shown here is derived from an EMBL/GenBank/DDBJ whole genome shotgun (WGS) entry which is preliminary data.</text>
</comment>
<dbReference type="Proteomes" id="UP000271974">
    <property type="component" value="Unassembled WGS sequence"/>
</dbReference>
<dbReference type="EMBL" id="RQTK01001043">
    <property type="protein sequence ID" value="RUS72609.1"/>
    <property type="molecule type" value="Genomic_DNA"/>
</dbReference>
<feature type="region of interest" description="Disordered" evidence="1">
    <location>
        <begin position="63"/>
        <end position="107"/>
    </location>
</feature>
<dbReference type="OrthoDB" id="6160626at2759"/>
<name>A0A433STP9_ELYCH</name>
<evidence type="ECO:0000256" key="2">
    <source>
        <dbReference type="SAM" id="Phobius"/>
    </source>
</evidence>
<keyword evidence="4" id="KW-1185">Reference proteome</keyword>
<sequence length="199" mass="22616">MGPSIQEDVMNHLHGLKSHPNRDLILAGVGAATLVGLYACYKCCFRRKQAKIEEKRNFEYKSMHTEEKEETASHQDKHGPPTEDGKTASKDEQDANHEKAKEEEDKDSKSCIKGYEYVSPPANMVCPPARVGISLFMDTRPHIHPTVLSGASTYQRDRWYRGTCSRVPPPSEVFMRNTLYSKRPTRPVKMGFKTSRGFR</sequence>
<keyword evidence="2" id="KW-0812">Transmembrane</keyword>
<proteinExistence type="predicted"/>
<accession>A0A433STP9</accession>
<evidence type="ECO:0000313" key="4">
    <source>
        <dbReference type="Proteomes" id="UP000271974"/>
    </source>
</evidence>
<dbReference type="AlphaFoldDB" id="A0A433STP9"/>
<evidence type="ECO:0000313" key="3">
    <source>
        <dbReference type="EMBL" id="RUS72609.1"/>
    </source>
</evidence>
<keyword evidence="2" id="KW-1133">Transmembrane helix</keyword>
<protein>
    <submittedName>
        <fullName evidence="3">Uncharacterized protein</fullName>
    </submittedName>
</protein>
<evidence type="ECO:0000256" key="1">
    <source>
        <dbReference type="SAM" id="MobiDB-lite"/>
    </source>
</evidence>
<gene>
    <name evidence="3" type="ORF">EGW08_019627</name>
</gene>
<organism evidence="3 4">
    <name type="scientific">Elysia chlorotica</name>
    <name type="common">Eastern emerald elysia</name>
    <name type="synonym">Sea slug</name>
    <dbReference type="NCBI Taxonomy" id="188477"/>
    <lineage>
        <taxon>Eukaryota</taxon>
        <taxon>Metazoa</taxon>
        <taxon>Spiralia</taxon>
        <taxon>Lophotrochozoa</taxon>
        <taxon>Mollusca</taxon>
        <taxon>Gastropoda</taxon>
        <taxon>Heterobranchia</taxon>
        <taxon>Euthyneura</taxon>
        <taxon>Panpulmonata</taxon>
        <taxon>Sacoglossa</taxon>
        <taxon>Placobranchoidea</taxon>
        <taxon>Plakobranchidae</taxon>
        <taxon>Elysia</taxon>
    </lineage>
</organism>
<reference evidence="3 4" key="1">
    <citation type="submission" date="2019-01" db="EMBL/GenBank/DDBJ databases">
        <title>A draft genome assembly of the solar-powered sea slug Elysia chlorotica.</title>
        <authorList>
            <person name="Cai H."/>
            <person name="Li Q."/>
            <person name="Fang X."/>
            <person name="Li J."/>
            <person name="Curtis N.E."/>
            <person name="Altenburger A."/>
            <person name="Shibata T."/>
            <person name="Feng M."/>
            <person name="Maeda T."/>
            <person name="Schwartz J.A."/>
            <person name="Shigenobu S."/>
            <person name="Lundholm N."/>
            <person name="Nishiyama T."/>
            <person name="Yang H."/>
            <person name="Hasebe M."/>
            <person name="Li S."/>
            <person name="Pierce S.K."/>
            <person name="Wang J."/>
        </authorList>
    </citation>
    <scope>NUCLEOTIDE SEQUENCE [LARGE SCALE GENOMIC DNA]</scope>
    <source>
        <strain evidence="3">EC2010</strain>
        <tissue evidence="3">Whole organism of an adult</tissue>
    </source>
</reference>
<keyword evidence="2" id="KW-0472">Membrane</keyword>